<gene>
    <name evidence="1" type="ORF">HRbin17_00340</name>
</gene>
<sequence length="148" mass="17042">MWCKVAQQWQRMAAEDDVDRAFAYLPDDDGRQILRTFWQATQNAPHCHQWLVGRMRLWAAQGYLQAATAAMQERRPDDARQYCRQAARCLTAAAPALPAWERANARQWATQVQRIVPRLDDAPFATAHLTALQTKIVAQVRFVPQRAR</sequence>
<evidence type="ECO:0000313" key="2">
    <source>
        <dbReference type="Proteomes" id="UP000236173"/>
    </source>
</evidence>
<protein>
    <submittedName>
        <fullName evidence="1">Uncharacterized protein</fullName>
    </submittedName>
</protein>
<dbReference type="Proteomes" id="UP000236173">
    <property type="component" value="Unassembled WGS sequence"/>
</dbReference>
<dbReference type="AlphaFoldDB" id="A0A2H5X9K1"/>
<dbReference type="EMBL" id="BEHT01000003">
    <property type="protein sequence ID" value="GBC97845.1"/>
    <property type="molecule type" value="Genomic_DNA"/>
</dbReference>
<reference evidence="2" key="1">
    <citation type="submission" date="2017-09" db="EMBL/GenBank/DDBJ databases">
        <title>Metaegenomics of thermophilic ammonia-oxidizing enrichment culture.</title>
        <authorList>
            <person name="Kato S."/>
            <person name="Suzuki K."/>
        </authorList>
    </citation>
    <scope>NUCLEOTIDE SEQUENCE [LARGE SCALE GENOMIC DNA]</scope>
</reference>
<organism evidence="1 2">
    <name type="scientific">Candidatus Fervidibacter japonicus</name>
    <dbReference type="NCBI Taxonomy" id="2035412"/>
    <lineage>
        <taxon>Bacteria</taxon>
        <taxon>Candidatus Fervidibacterota</taxon>
        <taxon>Candidatus Fervidibacter</taxon>
    </lineage>
</organism>
<accession>A0A2H5X9K1</accession>
<proteinExistence type="predicted"/>
<name>A0A2H5X9K1_9BACT</name>
<comment type="caution">
    <text evidence="1">The sequence shown here is derived from an EMBL/GenBank/DDBJ whole genome shotgun (WGS) entry which is preliminary data.</text>
</comment>
<evidence type="ECO:0000313" key="1">
    <source>
        <dbReference type="EMBL" id="GBC97845.1"/>
    </source>
</evidence>